<keyword evidence="3" id="KW-1185">Reference proteome</keyword>
<reference evidence="2" key="1">
    <citation type="submission" date="2020-08" db="EMBL/GenBank/DDBJ databases">
        <authorList>
            <person name="Hu Y."/>
            <person name="Nguyen S.V."/>
            <person name="Li F."/>
            <person name="Fanning S."/>
        </authorList>
    </citation>
    <scope>NUCLEOTIDE SEQUENCE</scope>
    <source>
        <strain evidence="2">SYSU D8009</strain>
    </source>
</reference>
<protein>
    <submittedName>
        <fullName evidence="2">Beta-ketoacyl synthase chain length factor</fullName>
    </submittedName>
</protein>
<proteinExistence type="predicted"/>
<evidence type="ECO:0000259" key="1">
    <source>
        <dbReference type="Pfam" id="PF13723"/>
    </source>
</evidence>
<dbReference type="AlphaFoldDB" id="A0A9X0UF78"/>
<dbReference type="InterPro" id="IPR014030">
    <property type="entry name" value="Ketoacyl_synth_N"/>
</dbReference>
<evidence type="ECO:0000313" key="2">
    <source>
        <dbReference type="EMBL" id="MBC4018462.1"/>
    </source>
</evidence>
<gene>
    <name evidence="2" type="ORF">H7965_24610</name>
</gene>
<dbReference type="RefSeq" id="WP_186773214.1">
    <property type="nucleotide sequence ID" value="NZ_JACOMF010000056.1"/>
</dbReference>
<organism evidence="2 3">
    <name type="scientific">Siccirubricoccus deserti</name>
    <dbReference type="NCBI Taxonomy" id="2013562"/>
    <lineage>
        <taxon>Bacteria</taxon>
        <taxon>Pseudomonadati</taxon>
        <taxon>Pseudomonadota</taxon>
        <taxon>Alphaproteobacteria</taxon>
        <taxon>Acetobacterales</taxon>
        <taxon>Roseomonadaceae</taxon>
        <taxon>Siccirubricoccus</taxon>
    </lineage>
</organism>
<dbReference type="Pfam" id="PF13723">
    <property type="entry name" value="Ketoacyl-synt_2"/>
    <property type="match status" value="1"/>
</dbReference>
<feature type="domain" description="Beta-ketoacyl synthase-like N-terminal" evidence="1">
    <location>
        <begin position="31"/>
        <end position="239"/>
    </location>
</feature>
<sequence length="260" mass="26409">MRAFLSGVAVFGPGLPGWAASEAMLAGTAPWAMAEALPPAPAVLAAGNRRRASAAVRFALAAADEATSAEPDRAVLETVFASGNGDGAVVGGILDALHEPEGAVSPTLFHNSVHNAAAGYWHIAVGSTRPSLSLGGHDGAFAAGLLAAMTAAAQRRPVLLVAYDTPLPSPLAAKRPTDFSFATACVLRPEPEGARAELALRYIAGPMPAALSGDALDALTEGNPAARALPLLRALAARQAALVRLPLLEDAHLELQVTPC</sequence>
<dbReference type="Proteomes" id="UP000600101">
    <property type="component" value="Unassembled WGS sequence"/>
</dbReference>
<evidence type="ECO:0000313" key="3">
    <source>
        <dbReference type="Proteomes" id="UP000600101"/>
    </source>
</evidence>
<name>A0A9X0UF78_9PROT</name>
<dbReference type="EMBL" id="JACOMF010000056">
    <property type="protein sequence ID" value="MBC4018462.1"/>
    <property type="molecule type" value="Genomic_DNA"/>
</dbReference>
<comment type="caution">
    <text evidence="2">The sequence shown here is derived from an EMBL/GenBank/DDBJ whole genome shotgun (WGS) entry which is preliminary data.</text>
</comment>
<accession>A0A9X0UF78</accession>